<evidence type="ECO:0000313" key="5">
    <source>
        <dbReference type="RefSeq" id="XP_024870311.1"/>
    </source>
</evidence>
<feature type="region of interest" description="Disordered" evidence="2">
    <location>
        <begin position="313"/>
        <end position="343"/>
    </location>
</feature>
<evidence type="ECO:0000259" key="3">
    <source>
        <dbReference type="Pfam" id="PF15295"/>
    </source>
</evidence>
<proteinExistence type="predicted"/>
<dbReference type="PANTHER" id="PTHR22115:SF4">
    <property type="entry name" value="COILED-COIL DOMAIN-CONTAINING PROTEIN"/>
    <property type="match status" value="1"/>
</dbReference>
<feature type="compositionally biased region" description="Polar residues" evidence="2">
    <location>
        <begin position="316"/>
        <end position="326"/>
    </location>
</feature>
<feature type="compositionally biased region" description="Acidic residues" evidence="2">
    <location>
        <begin position="144"/>
        <end position="154"/>
    </location>
</feature>
<dbReference type="PANTHER" id="PTHR22115">
    <property type="entry name" value="C3ORF6 PROTEIN-RELATED"/>
    <property type="match status" value="1"/>
</dbReference>
<feature type="region of interest" description="Disordered" evidence="2">
    <location>
        <begin position="179"/>
        <end position="226"/>
    </location>
</feature>
<keyword evidence="4" id="KW-1185">Reference proteome</keyword>
<feature type="compositionally biased region" description="Basic residues" evidence="2">
    <location>
        <begin position="182"/>
        <end position="193"/>
    </location>
</feature>
<accession>A0A6J1PLT9</accession>
<organism evidence="4 5">
    <name type="scientific">Temnothorax curvispinosus</name>
    <dbReference type="NCBI Taxonomy" id="300111"/>
    <lineage>
        <taxon>Eukaryota</taxon>
        <taxon>Metazoa</taxon>
        <taxon>Ecdysozoa</taxon>
        <taxon>Arthropoda</taxon>
        <taxon>Hexapoda</taxon>
        <taxon>Insecta</taxon>
        <taxon>Pterygota</taxon>
        <taxon>Neoptera</taxon>
        <taxon>Endopterygota</taxon>
        <taxon>Hymenoptera</taxon>
        <taxon>Apocrita</taxon>
        <taxon>Aculeata</taxon>
        <taxon>Formicoidea</taxon>
        <taxon>Formicidae</taxon>
        <taxon>Myrmicinae</taxon>
        <taxon>Temnothorax</taxon>
    </lineage>
</organism>
<keyword evidence="1" id="KW-0175">Coiled coil</keyword>
<feature type="region of interest" description="Disordered" evidence="2">
    <location>
        <begin position="125"/>
        <end position="154"/>
    </location>
</feature>
<name>A0A6J1PLT9_9HYME</name>
<reference evidence="5" key="1">
    <citation type="submission" date="2025-08" db="UniProtKB">
        <authorList>
            <consortium name="RefSeq"/>
        </authorList>
    </citation>
    <scope>IDENTIFICATION</scope>
    <source>
        <tissue evidence="5">Whole body</tissue>
    </source>
</reference>
<dbReference type="RefSeq" id="XP_024870311.1">
    <property type="nucleotide sequence ID" value="XM_025014543.1"/>
</dbReference>
<dbReference type="GeneID" id="112453664"/>
<evidence type="ECO:0000256" key="1">
    <source>
        <dbReference type="ARBA" id="ARBA00023054"/>
    </source>
</evidence>
<feature type="compositionally biased region" description="Basic and acidic residues" evidence="2">
    <location>
        <begin position="125"/>
        <end position="143"/>
    </location>
</feature>
<dbReference type="InterPro" id="IPR039303">
    <property type="entry name" value="CCDC50"/>
</dbReference>
<evidence type="ECO:0000256" key="2">
    <source>
        <dbReference type="SAM" id="MobiDB-lite"/>
    </source>
</evidence>
<gene>
    <name evidence="5" type="primary">LOC112453664</name>
</gene>
<feature type="domain" description="Coiled-coil" evidence="3">
    <location>
        <begin position="10"/>
        <end position="106"/>
    </location>
</feature>
<evidence type="ECO:0000313" key="4">
    <source>
        <dbReference type="Proteomes" id="UP000504618"/>
    </source>
</evidence>
<dbReference type="AlphaFoldDB" id="A0A6J1PLT9"/>
<protein>
    <submittedName>
        <fullName evidence="5">Coiled-coil domain-containing protein 50-like</fullName>
    </submittedName>
</protein>
<dbReference type="OrthoDB" id="9994767at2759"/>
<dbReference type="Proteomes" id="UP000504618">
    <property type="component" value="Unplaced"/>
</dbReference>
<sequence>MAKSVLSSDTLPKAGRVNEVCREWLVHEDGALAYRLQDEEIKEHYTGNKTRNAQVREDLPRARVEQELEALRYQTYVQQQEERDALVARQIALSLEREERQRERDVQERMRLQLRLGDEAMQREFERRMQEEKDEELAKKLQQEEEEDHDDPEDERLMLDQKLAMEAQDAELARMLQEKERTKARKARERARQKKLERERLQLQQQQQQQADEQNLTERPQRPDRLDLKTVSIKNRGRYSANYSQYSDPEEIQTLDTVDTMREMTNVAAIIDPTYHVHRGTSSSSSSTISPTYVLPTPPQELMTDEVPCYMPIQGQRRNQAQSPSNAHEEKHKRRVKDGCKHQ</sequence>
<dbReference type="Pfam" id="PF15295">
    <property type="entry name" value="CCDC50_N"/>
    <property type="match status" value="1"/>
</dbReference>
<dbReference type="InterPro" id="IPR029311">
    <property type="entry name" value="CCDC50_N"/>
</dbReference>